<dbReference type="Proteomes" id="UP000297741">
    <property type="component" value="Unassembled WGS sequence"/>
</dbReference>
<gene>
    <name evidence="1" type="ORF">EEB11_10285</name>
</gene>
<dbReference type="InterPro" id="IPR021308">
    <property type="entry name" value="GfcB"/>
</dbReference>
<dbReference type="SUPFAM" id="SSF159270">
    <property type="entry name" value="YmcC-like"/>
    <property type="match status" value="1"/>
</dbReference>
<organism evidence="1 2">
    <name type="scientific">Pseudotabrizicola sediminis</name>
    <dbReference type="NCBI Taxonomy" id="2486418"/>
    <lineage>
        <taxon>Bacteria</taxon>
        <taxon>Pseudomonadati</taxon>
        <taxon>Pseudomonadota</taxon>
        <taxon>Alphaproteobacteria</taxon>
        <taxon>Rhodobacterales</taxon>
        <taxon>Paracoccaceae</taxon>
        <taxon>Pseudotabrizicola</taxon>
    </lineage>
</organism>
<comment type="caution">
    <text evidence="1">The sequence shown here is derived from an EMBL/GenBank/DDBJ whole genome shotgun (WGS) entry which is preliminary data.</text>
</comment>
<proteinExistence type="predicted"/>
<reference evidence="1 2" key="1">
    <citation type="submission" date="2018-11" db="EMBL/GenBank/DDBJ databases">
        <title>Tabrizicola sp. isolated from sediment of alpine lake.</title>
        <authorList>
            <person name="Liu Z."/>
        </authorList>
    </citation>
    <scope>NUCLEOTIDE SEQUENCE [LARGE SCALE GENOMIC DNA]</scope>
    <source>
        <strain evidence="1 2">DRYC-M-16</strain>
    </source>
</reference>
<dbReference type="Pfam" id="PF11102">
    <property type="entry name" value="YjbF"/>
    <property type="match status" value="1"/>
</dbReference>
<evidence type="ECO:0000313" key="2">
    <source>
        <dbReference type="Proteomes" id="UP000297741"/>
    </source>
</evidence>
<keyword evidence="1" id="KW-0449">Lipoprotein</keyword>
<name>A0ABY2KL41_9RHOB</name>
<protein>
    <submittedName>
        <fullName evidence="1">YjbF family lipoprotein</fullName>
    </submittedName>
</protein>
<keyword evidence="2" id="KW-1185">Reference proteome</keyword>
<dbReference type="Gene3D" id="2.40.360.10">
    <property type="entry name" value="YmcC-like"/>
    <property type="match status" value="1"/>
</dbReference>
<sequence>MGAILEMKRALWSGLLAVMVLASCGSDPPHSVSMVRTIAGSLPGMAKPPAPPPITRALLAQVLTPVMLVTIDSREQKALIAEIQTNRGVATWSSVDDITLSFRNGVILATRGFGADLMAADVPGISPRRDGQAHVRVHTLLNGEDQAVQTTYACTFRTVGRETIDVVELAYQATHVIESCTADGMRFANDYWISDDESLRKSRQWISPDVGFLTIEDVRQ</sequence>
<dbReference type="InterPro" id="IPR023373">
    <property type="entry name" value="YmcC_sf"/>
</dbReference>
<dbReference type="EMBL" id="RPEM01000006">
    <property type="protein sequence ID" value="TGD43204.1"/>
    <property type="molecule type" value="Genomic_DNA"/>
</dbReference>
<accession>A0ABY2KL41</accession>
<evidence type="ECO:0000313" key="1">
    <source>
        <dbReference type="EMBL" id="TGD43204.1"/>
    </source>
</evidence>